<dbReference type="Gene3D" id="3.80.10.10">
    <property type="entry name" value="Ribonuclease Inhibitor"/>
    <property type="match status" value="1"/>
</dbReference>
<dbReference type="InterPro" id="IPR050232">
    <property type="entry name" value="FBL13/AtMIF1-like"/>
</dbReference>
<dbReference type="PANTHER" id="PTHR31900">
    <property type="entry name" value="F-BOX/RNI SUPERFAMILY PROTEIN-RELATED"/>
    <property type="match status" value="1"/>
</dbReference>
<evidence type="ECO:0000259" key="1">
    <source>
        <dbReference type="PROSITE" id="PS50181"/>
    </source>
</evidence>
<accession>A0AAE1YPP8</accession>
<dbReference type="Pfam" id="PF00646">
    <property type="entry name" value="F-box"/>
    <property type="match status" value="1"/>
</dbReference>
<reference evidence="2" key="1">
    <citation type="submission" date="2020-06" db="EMBL/GenBank/DDBJ databases">
        <authorList>
            <person name="Li T."/>
            <person name="Hu X."/>
            <person name="Zhang T."/>
            <person name="Song X."/>
            <person name="Zhang H."/>
            <person name="Dai N."/>
            <person name="Sheng W."/>
            <person name="Hou X."/>
            <person name="Wei L."/>
        </authorList>
    </citation>
    <scope>NUCLEOTIDE SEQUENCE</scope>
    <source>
        <strain evidence="2">3651</strain>
        <tissue evidence="2">Leaf</tissue>
    </source>
</reference>
<gene>
    <name evidence="2" type="ORF">Salat_0593700</name>
</gene>
<sequence length="431" mass="49834">MDRTRIRSGLDADRISNLPTNVIDNILKFLPLHDTVRTSVLSKGWQYKWVNVPYLAFDWTFKENLSGEHNIESIIYQVLLLHKGPIVKFTLGFFYFDFYPSINNWLFFLSDHRVEELHLSYSSSDVRRAISHHLFTFDHLKHLILTNVVIRPPSTFKGFGRLVSLDLIRVEFEPEELNMFTSKCPMLEYLNLDFSIASWFRHLDIDAPNLKSFCFWGILSSIYFKNATYLGEMSITCFPILRRHTTSEAGDDDRNMIKILGQLSSITRLCCNNHFLQLLTKGGVPHKLPVNLNNMRDLVLSITGFGFEAEVRGVLCLITSSPNLQRLQITSANAPAEDMLSTIEFLKKAQQETEIPLCRLDTVTIRGFSYWVDEKEFLKRLLSAATVLRRLELHSAYHLSEEEQREISEELLSFRRASSQVEIVFQDPAVI</sequence>
<protein>
    <submittedName>
        <fullName evidence="2">F-box/FBD/LRR-repeat protein</fullName>
    </submittedName>
</protein>
<proteinExistence type="predicted"/>
<dbReference type="SMART" id="SM00579">
    <property type="entry name" value="FBD"/>
    <property type="match status" value="1"/>
</dbReference>
<dbReference type="InterPro" id="IPR001810">
    <property type="entry name" value="F-box_dom"/>
</dbReference>
<dbReference type="Pfam" id="PF24758">
    <property type="entry name" value="LRR_At5g56370"/>
    <property type="match status" value="1"/>
</dbReference>
<reference evidence="2" key="2">
    <citation type="journal article" date="2024" name="Plant">
        <title>Genomic evolution and insights into agronomic trait innovations of Sesamum species.</title>
        <authorList>
            <person name="Miao H."/>
            <person name="Wang L."/>
            <person name="Qu L."/>
            <person name="Liu H."/>
            <person name="Sun Y."/>
            <person name="Le M."/>
            <person name="Wang Q."/>
            <person name="Wei S."/>
            <person name="Zheng Y."/>
            <person name="Lin W."/>
            <person name="Duan Y."/>
            <person name="Cao H."/>
            <person name="Xiong S."/>
            <person name="Wang X."/>
            <person name="Wei L."/>
            <person name="Li C."/>
            <person name="Ma Q."/>
            <person name="Ju M."/>
            <person name="Zhao R."/>
            <person name="Li G."/>
            <person name="Mu C."/>
            <person name="Tian Q."/>
            <person name="Mei H."/>
            <person name="Zhang T."/>
            <person name="Gao T."/>
            <person name="Zhang H."/>
        </authorList>
    </citation>
    <scope>NUCLEOTIDE SEQUENCE</scope>
    <source>
        <strain evidence="2">3651</strain>
    </source>
</reference>
<dbReference type="PROSITE" id="PS50181">
    <property type="entry name" value="FBOX"/>
    <property type="match status" value="1"/>
</dbReference>
<dbReference type="InterPro" id="IPR032675">
    <property type="entry name" value="LRR_dom_sf"/>
</dbReference>
<keyword evidence="3" id="KW-1185">Reference proteome</keyword>
<name>A0AAE1YPP8_9LAMI</name>
<dbReference type="InterPro" id="IPR006566">
    <property type="entry name" value="FBD"/>
</dbReference>
<dbReference type="SUPFAM" id="SSF52047">
    <property type="entry name" value="RNI-like"/>
    <property type="match status" value="1"/>
</dbReference>
<dbReference type="SUPFAM" id="SSF81383">
    <property type="entry name" value="F-box domain"/>
    <property type="match status" value="1"/>
</dbReference>
<dbReference type="Proteomes" id="UP001293254">
    <property type="component" value="Unassembled WGS sequence"/>
</dbReference>
<dbReference type="PANTHER" id="PTHR31900:SF30">
    <property type="entry name" value="SUPERFAMILY PROTEIN, PUTATIVE-RELATED"/>
    <property type="match status" value="1"/>
</dbReference>
<feature type="domain" description="F-box" evidence="1">
    <location>
        <begin position="12"/>
        <end position="64"/>
    </location>
</feature>
<dbReference type="EMBL" id="JACGWO010000002">
    <property type="protein sequence ID" value="KAK4434309.1"/>
    <property type="molecule type" value="Genomic_DNA"/>
</dbReference>
<dbReference type="InterPro" id="IPR036047">
    <property type="entry name" value="F-box-like_dom_sf"/>
</dbReference>
<comment type="caution">
    <text evidence="2">The sequence shown here is derived from an EMBL/GenBank/DDBJ whole genome shotgun (WGS) entry which is preliminary data.</text>
</comment>
<dbReference type="InterPro" id="IPR055411">
    <property type="entry name" value="LRR_FXL15/At3g58940/PEG3-like"/>
</dbReference>
<evidence type="ECO:0000313" key="2">
    <source>
        <dbReference type="EMBL" id="KAK4434309.1"/>
    </source>
</evidence>
<evidence type="ECO:0000313" key="3">
    <source>
        <dbReference type="Proteomes" id="UP001293254"/>
    </source>
</evidence>
<dbReference type="AlphaFoldDB" id="A0AAE1YPP8"/>
<organism evidence="2 3">
    <name type="scientific">Sesamum alatum</name>
    <dbReference type="NCBI Taxonomy" id="300844"/>
    <lineage>
        <taxon>Eukaryota</taxon>
        <taxon>Viridiplantae</taxon>
        <taxon>Streptophyta</taxon>
        <taxon>Embryophyta</taxon>
        <taxon>Tracheophyta</taxon>
        <taxon>Spermatophyta</taxon>
        <taxon>Magnoliopsida</taxon>
        <taxon>eudicotyledons</taxon>
        <taxon>Gunneridae</taxon>
        <taxon>Pentapetalae</taxon>
        <taxon>asterids</taxon>
        <taxon>lamiids</taxon>
        <taxon>Lamiales</taxon>
        <taxon>Pedaliaceae</taxon>
        <taxon>Sesamum</taxon>
    </lineage>
</organism>